<dbReference type="SUPFAM" id="SSF50249">
    <property type="entry name" value="Nucleic acid-binding proteins"/>
    <property type="match status" value="1"/>
</dbReference>
<keyword evidence="1" id="KW-0547">Nucleotide-binding</keyword>
<evidence type="ECO:0000259" key="8">
    <source>
        <dbReference type="PROSITE" id="PS51192"/>
    </source>
</evidence>
<keyword evidence="4" id="KW-0347">Helicase</keyword>
<accession>K2FU29</accession>
<protein>
    <submittedName>
        <fullName evidence="10">Uncharacterized protein</fullName>
    </submittedName>
</protein>
<dbReference type="SMART" id="SM00490">
    <property type="entry name" value="HELICc"/>
    <property type="match status" value="1"/>
</dbReference>
<dbReference type="GO" id="GO:0005524">
    <property type="term" value="F:ATP binding"/>
    <property type="evidence" value="ECO:0007669"/>
    <property type="project" value="UniProtKB-KW"/>
</dbReference>
<organism evidence="10">
    <name type="scientific">uncultured bacterium</name>
    <name type="common">gcode 4</name>
    <dbReference type="NCBI Taxonomy" id="1234023"/>
    <lineage>
        <taxon>Bacteria</taxon>
        <taxon>environmental samples</taxon>
    </lineage>
</organism>
<dbReference type="PROSITE" id="PS51194">
    <property type="entry name" value="HELICASE_CTER"/>
    <property type="match status" value="1"/>
</dbReference>
<evidence type="ECO:0000256" key="7">
    <source>
        <dbReference type="ARBA" id="ARBA00023204"/>
    </source>
</evidence>
<dbReference type="Pfam" id="PF17191">
    <property type="entry name" value="RecG_wedge"/>
    <property type="match status" value="1"/>
</dbReference>
<evidence type="ECO:0000256" key="1">
    <source>
        <dbReference type="ARBA" id="ARBA00022741"/>
    </source>
</evidence>
<gene>
    <name evidence="10" type="ORF">ACD_4C00294G0004</name>
</gene>
<dbReference type="InterPro" id="IPR014001">
    <property type="entry name" value="Helicase_ATP-bd"/>
</dbReference>
<dbReference type="Pfam" id="PF00271">
    <property type="entry name" value="Helicase_C"/>
    <property type="match status" value="1"/>
</dbReference>
<keyword evidence="7" id="KW-0234">DNA repair</keyword>
<name>K2FU29_9BACT</name>
<evidence type="ECO:0000256" key="3">
    <source>
        <dbReference type="ARBA" id="ARBA00022801"/>
    </source>
</evidence>
<dbReference type="GO" id="GO:0016787">
    <property type="term" value="F:hydrolase activity"/>
    <property type="evidence" value="ECO:0007669"/>
    <property type="project" value="UniProtKB-KW"/>
</dbReference>
<proteinExistence type="predicted"/>
<comment type="caution">
    <text evidence="10">The sequence shown here is derived from an EMBL/GenBank/DDBJ whole genome shotgun (WGS) entry which is preliminary data.</text>
</comment>
<dbReference type="PANTHER" id="PTHR47964">
    <property type="entry name" value="ATP-DEPENDENT DNA HELICASE HOMOLOG RECG, CHLOROPLASTIC"/>
    <property type="match status" value="1"/>
</dbReference>
<evidence type="ECO:0000256" key="2">
    <source>
        <dbReference type="ARBA" id="ARBA00022763"/>
    </source>
</evidence>
<feature type="domain" description="Helicase ATP-binding" evidence="8">
    <location>
        <begin position="270"/>
        <end position="442"/>
    </location>
</feature>
<feature type="domain" description="Helicase C-terminal" evidence="9">
    <location>
        <begin position="461"/>
        <end position="623"/>
    </location>
</feature>
<reference evidence="10" key="1">
    <citation type="journal article" date="2012" name="Science">
        <title>Fermentation, hydrogen, and sulfur metabolism in multiple uncultivated bacterial phyla.</title>
        <authorList>
            <person name="Wrighton K.C."/>
            <person name="Thomas B.C."/>
            <person name="Sharon I."/>
            <person name="Miller C.S."/>
            <person name="Castelle C.J."/>
            <person name="VerBerkmoes N.C."/>
            <person name="Wilkins M.J."/>
            <person name="Hettich R.L."/>
            <person name="Lipton M.S."/>
            <person name="Williams K.H."/>
            <person name="Long P.E."/>
            <person name="Banfield J.F."/>
        </authorList>
    </citation>
    <scope>NUCLEOTIDE SEQUENCE [LARGE SCALE GENOMIC DNA]</scope>
</reference>
<dbReference type="PANTHER" id="PTHR47964:SF1">
    <property type="entry name" value="ATP-DEPENDENT DNA HELICASE HOMOLOG RECG, CHLOROPLASTIC"/>
    <property type="match status" value="1"/>
</dbReference>
<keyword evidence="3" id="KW-0378">Hydrolase</keyword>
<keyword evidence="2" id="KW-0227">DNA damage</keyword>
<dbReference type="GO" id="GO:0003677">
    <property type="term" value="F:DNA binding"/>
    <property type="evidence" value="ECO:0007669"/>
    <property type="project" value="UniProtKB-KW"/>
</dbReference>
<dbReference type="InterPro" id="IPR047112">
    <property type="entry name" value="RecG/Mfd"/>
</dbReference>
<dbReference type="InterPro" id="IPR001650">
    <property type="entry name" value="Helicase_C-like"/>
</dbReference>
<evidence type="ECO:0000256" key="6">
    <source>
        <dbReference type="ARBA" id="ARBA00023125"/>
    </source>
</evidence>
<dbReference type="InterPro" id="IPR011545">
    <property type="entry name" value="DEAD/DEAH_box_helicase_dom"/>
</dbReference>
<dbReference type="InterPro" id="IPR033454">
    <property type="entry name" value="RecG_wedge"/>
</dbReference>
<dbReference type="GO" id="GO:0006281">
    <property type="term" value="P:DNA repair"/>
    <property type="evidence" value="ECO:0007669"/>
    <property type="project" value="UniProtKB-KW"/>
</dbReference>
<keyword evidence="5" id="KW-0067">ATP-binding</keyword>
<dbReference type="SUPFAM" id="SSF52540">
    <property type="entry name" value="P-loop containing nucleoside triphosphate hydrolases"/>
    <property type="match status" value="2"/>
</dbReference>
<dbReference type="SMART" id="SM00487">
    <property type="entry name" value="DEXDc"/>
    <property type="match status" value="1"/>
</dbReference>
<evidence type="ECO:0000256" key="5">
    <source>
        <dbReference type="ARBA" id="ARBA00022840"/>
    </source>
</evidence>
<dbReference type="AlphaFoldDB" id="K2FU29"/>
<evidence type="ECO:0000259" key="9">
    <source>
        <dbReference type="PROSITE" id="PS51194"/>
    </source>
</evidence>
<dbReference type="Gene3D" id="3.40.50.300">
    <property type="entry name" value="P-loop containing nucleotide triphosphate hydrolases"/>
    <property type="match status" value="2"/>
</dbReference>
<keyword evidence="6" id="KW-0238">DNA-binding</keyword>
<dbReference type="Pfam" id="PF00270">
    <property type="entry name" value="DEAD"/>
    <property type="match status" value="1"/>
</dbReference>
<evidence type="ECO:0000256" key="4">
    <source>
        <dbReference type="ARBA" id="ARBA00022806"/>
    </source>
</evidence>
<dbReference type="InterPro" id="IPR027417">
    <property type="entry name" value="P-loop_NTPase"/>
</dbReference>
<dbReference type="PROSITE" id="PS51192">
    <property type="entry name" value="HELICASE_ATP_BIND_1"/>
    <property type="match status" value="1"/>
</dbReference>
<dbReference type="EMBL" id="AMFJ01000810">
    <property type="protein sequence ID" value="EKE26433.1"/>
    <property type="molecule type" value="Genomic_DNA"/>
</dbReference>
<dbReference type="Gene3D" id="2.40.50.140">
    <property type="entry name" value="Nucleic acid-binding proteins"/>
    <property type="match status" value="1"/>
</dbReference>
<evidence type="ECO:0000313" key="10">
    <source>
        <dbReference type="EMBL" id="EKE26433.1"/>
    </source>
</evidence>
<sequence length="661" mass="79806">MLLDKKLLHTTDSYIKKLNDAWILTVSDLINHYPRTYENKSNVLEYFSYVNLKEKNSVACEIETINSERTKNNKQLIKAIIKDKNWFMAEAVWFNQKFLLQNYRNWDKVVIFWKPKYNYSKLSFLSPDIEHISKDNKSIQPIYPEINYIPSIWFEKKIELLNPYFKEIKNVLSDEIISKKNFSNKWENLLKIHFPASEKDFEKARSELAYEELYSMQLKWLLRKQDLEKSSIWKSPKIPLNADLIKEMLSYLPYPLTNSQKIVIFQILKDMEKPHAMKRLLQWDVWTWKTIVALISWIHAILEGNIQVALMVPTEILARQHFESIQELLLKYNIRSDILVWSLTEKQKNEAKARLKDWTTQFIIWTHALIQEWVKFKNLWYAIIDEQHRFWVEQRSILENWLVNISLPNSSPLIPHNLNMTATPIPRTLALTIYWDQDISVLSEYPAWRKPIHTKVIKEGDREKIHLFIEEEAKFWRQVYWISPLVTESETLDIANATQMQEYLTHIFPDFNVWLLHGKMKSKEKDKVMEDFMKNEVQILSSTSVVEVWVNNTNATIICIEAAERFWLSQLHQFRWRVWRWEHQSYCYLFTTKEYKEERLRAMEKTNDWFELSEIDLELRWPWEVYWIRQSWIPEFKIADLSDFELISEIREDIENELKGK</sequence>
<dbReference type="InterPro" id="IPR012340">
    <property type="entry name" value="NA-bd_OB-fold"/>
</dbReference>
<dbReference type="GO" id="GO:0003678">
    <property type="term" value="F:DNA helicase activity"/>
    <property type="evidence" value="ECO:0007669"/>
    <property type="project" value="TreeGrafter"/>
</dbReference>